<proteinExistence type="predicted"/>
<feature type="domain" description="2EXR" evidence="1">
    <location>
        <begin position="3"/>
        <end position="152"/>
    </location>
</feature>
<sequence>MATFNDLAVELQETIWKLVLPVSRGVHWIEIDGIPHKPDFTRDSIRMTQQCEFDLIPEKNVYYLRGTNPEFNNRVRANPDELSSPFFRHLLTTVPAVFGQSGPEEDSKTLRSDIFDEIAYVSRCRQLSTYTQITALLSVCRLSRTIAMQYIQTQSAYSWPIHRIQRRQ</sequence>
<evidence type="ECO:0000313" key="3">
    <source>
        <dbReference type="Proteomes" id="UP000193240"/>
    </source>
</evidence>
<reference evidence="2 3" key="1">
    <citation type="journal article" date="2017" name="Genome Announc.">
        <title>Genome sequence of the saprophytic ascomycete Epicoccum nigrum ICMP 19927 strain isolated from New Zealand.</title>
        <authorList>
            <person name="Fokin M."/>
            <person name="Fleetwood D."/>
            <person name="Weir B.S."/>
            <person name="Villas-Boas S.G."/>
        </authorList>
    </citation>
    <scope>NUCLEOTIDE SEQUENCE [LARGE SCALE GENOMIC DNA]</scope>
    <source>
        <strain evidence="2 3">ICMP 19927</strain>
    </source>
</reference>
<dbReference type="AlphaFoldDB" id="A0A1Y2LVK8"/>
<evidence type="ECO:0000313" key="2">
    <source>
        <dbReference type="EMBL" id="OSS47237.1"/>
    </source>
</evidence>
<accession>A0A1Y2LVK8</accession>
<dbReference type="Proteomes" id="UP000193240">
    <property type="component" value="Unassembled WGS sequence"/>
</dbReference>
<gene>
    <name evidence="2" type="ORF">B5807_10111</name>
</gene>
<name>A0A1Y2LVK8_EPING</name>
<protein>
    <recommendedName>
        <fullName evidence="1">2EXR domain-containing protein</fullName>
    </recommendedName>
</protein>
<organism evidence="2 3">
    <name type="scientific">Epicoccum nigrum</name>
    <name type="common">Soil fungus</name>
    <name type="synonym">Epicoccum purpurascens</name>
    <dbReference type="NCBI Taxonomy" id="105696"/>
    <lineage>
        <taxon>Eukaryota</taxon>
        <taxon>Fungi</taxon>
        <taxon>Dikarya</taxon>
        <taxon>Ascomycota</taxon>
        <taxon>Pezizomycotina</taxon>
        <taxon>Dothideomycetes</taxon>
        <taxon>Pleosporomycetidae</taxon>
        <taxon>Pleosporales</taxon>
        <taxon>Pleosporineae</taxon>
        <taxon>Didymellaceae</taxon>
        <taxon>Epicoccum</taxon>
    </lineage>
</organism>
<dbReference type="Pfam" id="PF20150">
    <property type="entry name" value="2EXR"/>
    <property type="match status" value="1"/>
</dbReference>
<keyword evidence="3" id="KW-1185">Reference proteome</keyword>
<evidence type="ECO:0000259" key="1">
    <source>
        <dbReference type="Pfam" id="PF20150"/>
    </source>
</evidence>
<dbReference type="EMBL" id="KZ107849">
    <property type="protein sequence ID" value="OSS47237.1"/>
    <property type="molecule type" value="Genomic_DNA"/>
</dbReference>
<dbReference type="InterPro" id="IPR045518">
    <property type="entry name" value="2EXR"/>
</dbReference>
<dbReference type="InParanoid" id="A0A1Y2LVK8"/>